<dbReference type="AlphaFoldDB" id="A0ABD2M3I6"/>
<dbReference type="InterPro" id="IPR036770">
    <property type="entry name" value="Ankyrin_rpt-contain_sf"/>
</dbReference>
<dbReference type="PROSITE" id="PS50088">
    <property type="entry name" value="ANK_REPEAT"/>
    <property type="match status" value="1"/>
</dbReference>
<proteinExistence type="predicted"/>
<dbReference type="SUPFAM" id="SSF48403">
    <property type="entry name" value="Ankyrin repeat"/>
    <property type="match status" value="1"/>
</dbReference>
<keyword evidence="1" id="KW-0378">Hydrolase</keyword>
<keyword evidence="2" id="KW-0040">ANK repeat</keyword>
<evidence type="ECO:0000256" key="2">
    <source>
        <dbReference type="PROSITE-ProRule" id="PRU00023"/>
    </source>
</evidence>
<evidence type="ECO:0000313" key="3">
    <source>
        <dbReference type="EMBL" id="KAL3122029.1"/>
    </source>
</evidence>
<keyword evidence="4" id="KW-1185">Reference proteome</keyword>
<sequence length="429" mass="48030">MLDPVPYLRDEYELLLLCAGVFAGADHEYGHPFRPISDPEPEYDCIIAPQHELGEENPTEDNVDGDESDKWIPRLGDSDPFKVVDVRSDLLASYDTVLVEDTSAANGPLKVVQEPVKDNKPNALMNHVVYTVKESGGRKRTFTIFRSNIVEEASDFCRRYEECRVLFRTSDQTKDLGKLIWDVTLVMKEHSLWHMVHIAILCQRVDIFTDDGLAFLERFHYSITDLVQVACSPEGLFPLMLAVQTNQDSIVRFLLKHGADLTARDPVGNNALHYAALVSTQMLETLLEQEAGKALINSRNNAGETPSMVALRAVNPLCMKTLFNHGGDLLNKSTDKNPHPVQQGQHSRDIYDEVLDKLPEVSSDEGSPPNHNFINVLSLDGGGIRGLVIIQLELMRNYILPTNDEENEELGYRTPDDFAVENVEAFIGG</sequence>
<dbReference type="Proteomes" id="UP001620626">
    <property type="component" value="Unassembled WGS sequence"/>
</dbReference>
<reference evidence="3 4" key="1">
    <citation type="submission" date="2024-10" db="EMBL/GenBank/DDBJ databases">
        <authorList>
            <person name="Kim D."/>
        </authorList>
    </citation>
    <scope>NUCLEOTIDE SEQUENCE [LARGE SCALE GENOMIC DNA]</scope>
    <source>
        <strain evidence="3">BH-2024</strain>
    </source>
</reference>
<protein>
    <submittedName>
        <fullName evidence="3">Uncharacterized protein</fullName>
    </submittedName>
</protein>
<organism evidence="3 4">
    <name type="scientific">Heterodera trifolii</name>
    <dbReference type="NCBI Taxonomy" id="157864"/>
    <lineage>
        <taxon>Eukaryota</taxon>
        <taxon>Metazoa</taxon>
        <taxon>Ecdysozoa</taxon>
        <taxon>Nematoda</taxon>
        <taxon>Chromadorea</taxon>
        <taxon>Rhabditida</taxon>
        <taxon>Tylenchina</taxon>
        <taxon>Tylenchomorpha</taxon>
        <taxon>Tylenchoidea</taxon>
        <taxon>Heteroderidae</taxon>
        <taxon>Heteroderinae</taxon>
        <taxon>Heterodera</taxon>
    </lineage>
</organism>
<dbReference type="GO" id="GO:0016787">
    <property type="term" value="F:hydrolase activity"/>
    <property type="evidence" value="ECO:0007669"/>
    <property type="project" value="UniProtKB-KW"/>
</dbReference>
<accession>A0ABD2M3I6</accession>
<dbReference type="PANTHER" id="PTHR24139:SF34">
    <property type="entry name" value="85_88 KDA CALCIUM-INDEPENDENT PHOSPHOLIPASE A2"/>
    <property type="match status" value="1"/>
</dbReference>
<name>A0ABD2M3I6_9BILA</name>
<dbReference type="Pfam" id="PF12796">
    <property type="entry name" value="Ank_2"/>
    <property type="match status" value="1"/>
</dbReference>
<dbReference type="InterPro" id="IPR047148">
    <property type="entry name" value="PLPL9"/>
</dbReference>
<dbReference type="PANTHER" id="PTHR24139">
    <property type="entry name" value="CALCIUM-INDEPENDENT PHOSPHOLIPASE A2"/>
    <property type="match status" value="1"/>
</dbReference>
<feature type="repeat" description="ANK" evidence="2">
    <location>
        <begin position="234"/>
        <end position="266"/>
    </location>
</feature>
<evidence type="ECO:0000313" key="4">
    <source>
        <dbReference type="Proteomes" id="UP001620626"/>
    </source>
</evidence>
<dbReference type="PROSITE" id="PS50297">
    <property type="entry name" value="ANK_REP_REGION"/>
    <property type="match status" value="1"/>
</dbReference>
<dbReference type="SMART" id="SM00248">
    <property type="entry name" value="ANK"/>
    <property type="match status" value="3"/>
</dbReference>
<comment type="caution">
    <text evidence="3">The sequence shown here is derived from an EMBL/GenBank/DDBJ whole genome shotgun (WGS) entry which is preliminary data.</text>
</comment>
<dbReference type="Gene3D" id="1.25.40.20">
    <property type="entry name" value="Ankyrin repeat-containing domain"/>
    <property type="match status" value="1"/>
</dbReference>
<dbReference type="InterPro" id="IPR002110">
    <property type="entry name" value="Ankyrin_rpt"/>
</dbReference>
<dbReference type="EMBL" id="JBICBT010000162">
    <property type="protein sequence ID" value="KAL3122029.1"/>
    <property type="molecule type" value="Genomic_DNA"/>
</dbReference>
<evidence type="ECO:0000256" key="1">
    <source>
        <dbReference type="ARBA" id="ARBA00022801"/>
    </source>
</evidence>
<gene>
    <name evidence="3" type="ORF">niasHT_008428</name>
</gene>